<name>A0A382KDX5_9ZZZZ</name>
<gene>
    <name evidence="1" type="ORF">METZ01_LOCUS275233</name>
</gene>
<proteinExistence type="predicted"/>
<sequence>MFDQGLVFGESNSVSIQTVTVN</sequence>
<protein>
    <submittedName>
        <fullName evidence="1">Uncharacterized protein</fullName>
    </submittedName>
</protein>
<dbReference type="EMBL" id="UINC01079917">
    <property type="protein sequence ID" value="SVC22379.1"/>
    <property type="molecule type" value="Genomic_DNA"/>
</dbReference>
<organism evidence="1">
    <name type="scientific">marine metagenome</name>
    <dbReference type="NCBI Taxonomy" id="408172"/>
    <lineage>
        <taxon>unclassified sequences</taxon>
        <taxon>metagenomes</taxon>
        <taxon>ecological metagenomes</taxon>
    </lineage>
</organism>
<feature type="non-terminal residue" evidence="1">
    <location>
        <position position="22"/>
    </location>
</feature>
<dbReference type="AlphaFoldDB" id="A0A382KDX5"/>
<reference evidence="1" key="1">
    <citation type="submission" date="2018-05" db="EMBL/GenBank/DDBJ databases">
        <authorList>
            <person name="Lanie J.A."/>
            <person name="Ng W.-L."/>
            <person name="Kazmierczak K.M."/>
            <person name="Andrzejewski T.M."/>
            <person name="Davidsen T.M."/>
            <person name="Wayne K.J."/>
            <person name="Tettelin H."/>
            <person name="Glass J.I."/>
            <person name="Rusch D."/>
            <person name="Podicherti R."/>
            <person name="Tsui H.-C.T."/>
            <person name="Winkler M.E."/>
        </authorList>
    </citation>
    <scope>NUCLEOTIDE SEQUENCE</scope>
</reference>
<accession>A0A382KDX5</accession>
<evidence type="ECO:0000313" key="1">
    <source>
        <dbReference type="EMBL" id="SVC22379.1"/>
    </source>
</evidence>